<dbReference type="KEGG" id="hhy:Halhy_0679"/>
<feature type="transmembrane region" description="Helical" evidence="1">
    <location>
        <begin position="93"/>
        <end position="117"/>
    </location>
</feature>
<dbReference type="AlphaFoldDB" id="F4L1P3"/>
<keyword evidence="1" id="KW-1133">Transmembrane helix</keyword>
<reference evidence="2 3" key="1">
    <citation type="journal article" date="2011" name="Stand. Genomic Sci.">
        <title>Complete genome sequence of Haliscomenobacter hydrossis type strain (O).</title>
        <authorList>
            <consortium name="US DOE Joint Genome Institute (JGI-PGF)"/>
            <person name="Daligault H."/>
            <person name="Lapidus A."/>
            <person name="Zeytun A."/>
            <person name="Nolan M."/>
            <person name="Lucas S."/>
            <person name="Del Rio T.G."/>
            <person name="Tice H."/>
            <person name="Cheng J.F."/>
            <person name="Tapia R."/>
            <person name="Han C."/>
            <person name="Goodwin L."/>
            <person name="Pitluck S."/>
            <person name="Liolios K."/>
            <person name="Pagani I."/>
            <person name="Ivanova N."/>
            <person name="Huntemann M."/>
            <person name="Mavromatis K."/>
            <person name="Mikhailova N."/>
            <person name="Pati A."/>
            <person name="Chen A."/>
            <person name="Palaniappan K."/>
            <person name="Land M."/>
            <person name="Hauser L."/>
            <person name="Brambilla E.M."/>
            <person name="Rohde M."/>
            <person name="Verbarg S."/>
            <person name="Goker M."/>
            <person name="Bristow J."/>
            <person name="Eisen J.A."/>
            <person name="Markowitz V."/>
            <person name="Hugenholtz P."/>
            <person name="Kyrpides N.C."/>
            <person name="Klenk H.P."/>
            <person name="Woyke T."/>
        </authorList>
    </citation>
    <scope>NUCLEOTIDE SEQUENCE [LARGE SCALE GENOMIC DNA]</scope>
    <source>
        <strain evidence="3">ATCC 27775 / DSM 1100 / LMG 10767 / O</strain>
    </source>
</reference>
<evidence type="ECO:0000313" key="3">
    <source>
        <dbReference type="Proteomes" id="UP000008461"/>
    </source>
</evidence>
<dbReference type="OrthoDB" id="1275056at2"/>
<organism evidence="2 3">
    <name type="scientific">Haliscomenobacter hydrossis (strain ATCC 27775 / DSM 1100 / LMG 10767 / O)</name>
    <dbReference type="NCBI Taxonomy" id="760192"/>
    <lineage>
        <taxon>Bacteria</taxon>
        <taxon>Pseudomonadati</taxon>
        <taxon>Bacteroidota</taxon>
        <taxon>Saprospiria</taxon>
        <taxon>Saprospirales</taxon>
        <taxon>Haliscomenobacteraceae</taxon>
        <taxon>Haliscomenobacter</taxon>
    </lineage>
</organism>
<dbReference type="RefSeq" id="WP_013763151.1">
    <property type="nucleotide sequence ID" value="NC_015510.1"/>
</dbReference>
<dbReference type="SUPFAM" id="SSF56209">
    <property type="entry name" value="Nitrile hydratase alpha chain"/>
    <property type="match status" value="1"/>
</dbReference>
<dbReference type="eggNOG" id="ENOG50339Q3">
    <property type="taxonomic scope" value="Bacteria"/>
</dbReference>
<gene>
    <name evidence="2" type="ordered locus">Halhy_0679</name>
</gene>
<dbReference type="InterPro" id="IPR036648">
    <property type="entry name" value="CN_Hdrase_a/SCN_Hdrase_g_sf"/>
</dbReference>
<dbReference type="Gene3D" id="3.90.330.10">
    <property type="entry name" value="Nitrile hydratase alpha /Thiocyanate hydrolase gamma"/>
    <property type="match status" value="1"/>
</dbReference>
<keyword evidence="3" id="KW-1185">Reference proteome</keyword>
<evidence type="ECO:0000256" key="1">
    <source>
        <dbReference type="SAM" id="Phobius"/>
    </source>
</evidence>
<keyword evidence="1" id="KW-0472">Membrane</keyword>
<reference key="2">
    <citation type="submission" date="2011-04" db="EMBL/GenBank/DDBJ databases">
        <title>Complete sequence of chromosome of Haliscomenobacter hydrossis DSM 1100.</title>
        <authorList>
            <consortium name="US DOE Joint Genome Institute (JGI-PGF)"/>
            <person name="Lucas S."/>
            <person name="Han J."/>
            <person name="Lapidus A."/>
            <person name="Bruce D."/>
            <person name="Goodwin L."/>
            <person name="Pitluck S."/>
            <person name="Peters L."/>
            <person name="Kyrpides N."/>
            <person name="Mavromatis K."/>
            <person name="Ivanova N."/>
            <person name="Ovchinnikova G."/>
            <person name="Pagani I."/>
            <person name="Daligault H."/>
            <person name="Detter J.C."/>
            <person name="Han C."/>
            <person name="Land M."/>
            <person name="Hauser L."/>
            <person name="Markowitz V."/>
            <person name="Cheng J.-F."/>
            <person name="Hugenholtz P."/>
            <person name="Woyke T."/>
            <person name="Wu D."/>
            <person name="Verbarg S."/>
            <person name="Frueling A."/>
            <person name="Brambilla E."/>
            <person name="Klenk H.-P."/>
            <person name="Eisen J.A."/>
        </authorList>
    </citation>
    <scope>NUCLEOTIDE SEQUENCE</scope>
    <source>
        <strain>DSM 1100</strain>
    </source>
</reference>
<dbReference type="InterPro" id="IPR022513">
    <property type="entry name" value="TOMM_pelo"/>
</dbReference>
<accession>F4L1P3</accession>
<evidence type="ECO:0000313" key="2">
    <source>
        <dbReference type="EMBL" id="AEE48587.1"/>
    </source>
</evidence>
<keyword evidence="1" id="KW-0812">Transmembrane</keyword>
<name>F4L1P3_HALH1</name>
<dbReference type="NCBIfam" id="TIGR03949">
    <property type="entry name" value="bact_IIb_cerein"/>
    <property type="match status" value="1"/>
</dbReference>
<dbReference type="GO" id="GO:0046914">
    <property type="term" value="F:transition metal ion binding"/>
    <property type="evidence" value="ECO:0007669"/>
    <property type="project" value="InterPro"/>
</dbReference>
<dbReference type="InterPro" id="IPR023991">
    <property type="entry name" value="Bacteriocin_IIb_lactobn/cerein"/>
</dbReference>
<sequence length="119" mass="13064">MEFIKQQEVYSQIVQKAWEDSEFKRELMNNPVAVMERVGGEKVVLPEGKKLVVVDQSDESTIYFNIPRQVDLDSLELTEEQLEQVAGGITPTFIAFGYGFVCGVGLFGAAAAGAAVMKS</sequence>
<dbReference type="Proteomes" id="UP000008461">
    <property type="component" value="Chromosome"/>
</dbReference>
<dbReference type="GO" id="GO:0003824">
    <property type="term" value="F:catalytic activity"/>
    <property type="evidence" value="ECO:0007669"/>
    <property type="project" value="InterPro"/>
</dbReference>
<dbReference type="STRING" id="760192.Halhy_0679"/>
<dbReference type="HOGENOM" id="CLU_2081525_0_0_10"/>
<dbReference type="EMBL" id="CP002691">
    <property type="protein sequence ID" value="AEE48587.1"/>
    <property type="molecule type" value="Genomic_DNA"/>
</dbReference>
<dbReference type="NCBIfam" id="TIGR03793">
    <property type="entry name" value="leader_NHLP"/>
    <property type="match status" value="1"/>
</dbReference>
<protein>
    <submittedName>
        <fullName evidence="2">TOMM propeptide domain protein</fullName>
    </submittedName>
</protein>
<proteinExistence type="predicted"/>